<dbReference type="InterPro" id="IPR012337">
    <property type="entry name" value="RNaseH-like_sf"/>
</dbReference>
<keyword evidence="1" id="KW-0479">Metal-binding</keyword>
<dbReference type="EMBL" id="AM473962">
    <property type="protein sequence ID" value="CAN79389.1"/>
    <property type="molecule type" value="Genomic_DNA"/>
</dbReference>
<evidence type="ECO:0000313" key="6">
    <source>
        <dbReference type="EMBL" id="CAN79389.1"/>
    </source>
</evidence>
<dbReference type="InterPro" id="IPR056924">
    <property type="entry name" value="SH3_Tf2-1"/>
</dbReference>
<dbReference type="PANTHER" id="PTHR35046">
    <property type="entry name" value="ZINC KNUCKLE (CCHC-TYPE) FAMILY PROTEIN"/>
    <property type="match status" value="1"/>
</dbReference>
<feature type="domain" description="Chromo" evidence="3">
    <location>
        <begin position="811"/>
        <end position="875"/>
    </location>
</feature>
<dbReference type="PANTHER" id="PTHR35046:SF26">
    <property type="entry name" value="RNA-DIRECTED DNA POLYMERASE"/>
    <property type="match status" value="1"/>
</dbReference>
<dbReference type="Gene3D" id="2.40.70.10">
    <property type="entry name" value="Acid Proteases"/>
    <property type="match status" value="1"/>
</dbReference>
<dbReference type="SMART" id="SM00343">
    <property type="entry name" value="ZnF_C2HC"/>
    <property type="match status" value="1"/>
</dbReference>
<dbReference type="CDD" id="cd00303">
    <property type="entry name" value="retropepsin_like"/>
    <property type="match status" value="1"/>
</dbReference>
<feature type="region of interest" description="Disordered" evidence="2">
    <location>
        <begin position="148"/>
        <end position="182"/>
    </location>
</feature>
<dbReference type="InterPro" id="IPR036875">
    <property type="entry name" value="Znf_CCHC_sf"/>
</dbReference>
<evidence type="ECO:0000259" key="5">
    <source>
        <dbReference type="PROSITE" id="PS50994"/>
    </source>
</evidence>
<evidence type="ECO:0008006" key="7">
    <source>
        <dbReference type="Google" id="ProtNLM"/>
    </source>
</evidence>
<dbReference type="InterPro" id="IPR016197">
    <property type="entry name" value="Chromo-like_dom_sf"/>
</dbReference>
<dbReference type="SUPFAM" id="SSF57756">
    <property type="entry name" value="Retrovirus zinc finger-like domains"/>
    <property type="match status" value="1"/>
</dbReference>
<dbReference type="InterPro" id="IPR021109">
    <property type="entry name" value="Peptidase_aspartic_dom_sf"/>
</dbReference>
<evidence type="ECO:0000259" key="4">
    <source>
        <dbReference type="PROSITE" id="PS50158"/>
    </source>
</evidence>
<feature type="domain" description="Integrase catalytic" evidence="5">
    <location>
        <begin position="506"/>
        <end position="666"/>
    </location>
</feature>
<feature type="domain" description="CCHC-type" evidence="4">
    <location>
        <begin position="208"/>
        <end position="222"/>
    </location>
</feature>
<dbReference type="SMART" id="SM00298">
    <property type="entry name" value="CHROMO"/>
    <property type="match status" value="1"/>
</dbReference>
<dbReference type="PROSITE" id="PS50158">
    <property type="entry name" value="ZF_CCHC"/>
    <property type="match status" value="1"/>
</dbReference>
<keyword evidence="1" id="KW-0863">Zinc-finger</keyword>
<dbReference type="Pfam" id="PF24626">
    <property type="entry name" value="SH3_Tf2-1"/>
    <property type="match status" value="1"/>
</dbReference>
<feature type="region of interest" description="Disordered" evidence="2">
    <location>
        <begin position="866"/>
        <end position="895"/>
    </location>
</feature>
<dbReference type="AlphaFoldDB" id="A5BWT5"/>
<evidence type="ECO:0000256" key="1">
    <source>
        <dbReference type="PROSITE-ProRule" id="PRU00047"/>
    </source>
</evidence>
<protein>
    <recommendedName>
        <fullName evidence="7">Transposon Ty3-I Gag-Pol polyprotein</fullName>
    </recommendedName>
</protein>
<dbReference type="InterPro" id="IPR001584">
    <property type="entry name" value="Integrase_cat-core"/>
</dbReference>
<accession>A5BWT5</accession>
<dbReference type="InterPro" id="IPR023780">
    <property type="entry name" value="Chromo_domain"/>
</dbReference>
<dbReference type="Pfam" id="PF03732">
    <property type="entry name" value="Retrotrans_gag"/>
    <property type="match status" value="1"/>
</dbReference>
<gene>
    <name evidence="6" type="ORF">VITISV_004909</name>
</gene>
<feature type="compositionally biased region" description="Polar residues" evidence="2">
    <location>
        <begin position="148"/>
        <end position="170"/>
    </location>
</feature>
<name>A5BWT5_VITVI</name>
<dbReference type="InterPro" id="IPR000953">
    <property type="entry name" value="Chromo/chromo_shadow_dom"/>
</dbReference>
<proteinExistence type="predicted"/>
<dbReference type="Gene3D" id="2.40.50.40">
    <property type="match status" value="1"/>
</dbReference>
<dbReference type="Gene3D" id="3.30.420.10">
    <property type="entry name" value="Ribonuclease H-like superfamily/Ribonuclease H"/>
    <property type="match status" value="1"/>
</dbReference>
<dbReference type="SUPFAM" id="SSF53098">
    <property type="entry name" value="Ribonuclease H-like"/>
    <property type="match status" value="1"/>
</dbReference>
<dbReference type="InterPro" id="IPR001878">
    <property type="entry name" value="Znf_CCHC"/>
</dbReference>
<dbReference type="Pfam" id="PF00385">
    <property type="entry name" value="Chromo"/>
    <property type="match status" value="1"/>
</dbReference>
<dbReference type="GO" id="GO:0008270">
    <property type="term" value="F:zinc ion binding"/>
    <property type="evidence" value="ECO:0007669"/>
    <property type="project" value="UniProtKB-KW"/>
</dbReference>
<keyword evidence="1" id="KW-0862">Zinc</keyword>
<dbReference type="InterPro" id="IPR005162">
    <property type="entry name" value="Retrotrans_gag_dom"/>
</dbReference>
<dbReference type="PROSITE" id="PS50013">
    <property type="entry name" value="CHROMO_2"/>
    <property type="match status" value="1"/>
</dbReference>
<dbReference type="GO" id="GO:0015074">
    <property type="term" value="P:DNA integration"/>
    <property type="evidence" value="ECO:0007669"/>
    <property type="project" value="InterPro"/>
</dbReference>
<evidence type="ECO:0000259" key="3">
    <source>
        <dbReference type="PROSITE" id="PS50013"/>
    </source>
</evidence>
<evidence type="ECO:0000256" key="2">
    <source>
        <dbReference type="SAM" id="MobiDB-lite"/>
    </source>
</evidence>
<dbReference type="SUPFAM" id="SSF54160">
    <property type="entry name" value="Chromo domain-like"/>
    <property type="match status" value="1"/>
</dbReference>
<sequence>MPENRKVRFVKAKLKGAARLWWHNIENQAHRTGQPPIDTWDEMKLKMKEHFLPTDYEQLMYTKLFSLKQGTKSVEEYTEEFHELSIRNQVRESDAQLAARYKAGLRMEIQLEMIATHTYTVDDVYQLALKIKEGIKFRVSKRPSSQIGSTFSNRTASKPLSTSNFRTLNHVNGGGNTQQTSNVAYKNGNKGKNSMSNGDRKVDVTPLCFKCGGHGHYAVVCPTKSLHFCVEEPESELESYPKEEETYNEDEVSEECGYYDGMTEGHSLVVRPLLTVPKVKGEEDWRRRLCTMIIDGDSSLNIASQELVEKLNLKTERHPNPFRVAWVNDTSIPVSFRCLVTFLFGKDFEESVWCEVLPIKVSHILLGRPWFFDRRVQHDGYENTYALIHNGRKKILRPMKEVPPIKKSDENAQPKKKVEEFKEQDKEYVANVRKILDDFSDLWPAELPNQPPPMRDVQHAIDLIPDASLPKKPKSLWSSCPTYTKEGCLEGKCSKQNTGLYTPLPIPSKPWEDLSMDFVLGLPRAQRGFDSIFVVVDRFSKMTHFIPCKKASDASYVAALFFKEVVRLHGLPQSIVFYRDVNFMSYFWKTLWAKLGAQLKFSSSFHPQTDGQTEVVNRSLGNLLRCIVRDQLRNWDNVLPQAEFAFNSSTNRTIGHSPFEVAYGLKPKQPIDLIPLSTSVRTSQDGDAFARHIRDIHEKVREKIKISNENYKEAADAHRRYIQFQEGDLVMARLRPERFHPSTYQKLQAKKAGPFRVLKWLGENAYLLELPSNLHFSPIFNVEDLYIYHGHHNDVSEKLDLQLPPTLSPRPEIEYVLDDQLVSTRQGGYQNFLVKWRGKPHSENTWITTTDFQKINPNLYELYQASNSSEPSSFKPGRIDGGKPFKVYSRKKGKT</sequence>
<dbReference type="GO" id="GO:0003676">
    <property type="term" value="F:nucleic acid binding"/>
    <property type="evidence" value="ECO:0007669"/>
    <property type="project" value="InterPro"/>
</dbReference>
<dbReference type="InterPro" id="IPR036397">
    <property type="entry name" value="RNaseH_sf"/>
</dbReference>
<dbReference type="PROSITE" id="PS50994">
    <property type="entry name" value="INTEGRASE"/>
    <property type="match status" value="1"/>
</dbReference>
<dbReference type="ExpressionAtlas" id="A5BWT5">
    <property type="expression patterns" value="baseline and differential"/>
</dbReference>
<reference evidence="6" key="1">
    <citation type="journal article" date="2007" name="PLoS ONE">
        <title>The first genome sequence of an elite grapevine cultivar (Pinot noir Vitis vinifera L.): coping with a highly heterozygous genome.</title>
        <authorList>
            <person name="Velasco R."/>
            <person name="Zharkikh A."/>
            <person name="Troggio M."/>
            <person name="Cartwright D.A."/>
            <person name="Cestaro A."/>
            <person name="Pruss D."/>
            <person name="Pindo M."/>
            <person name="FitzGerald L.M."/>
            <person name="Vezzulli S."/>
            <person name="Reid J."/>
            <person name="Malacarne G."/>
            <person name="Iliev D."/>
            <person name="Coppola G."/>
            <person name="Wardell B."/>
            <person name="Micheletti D."/>
            <person name="Macalma T."/>
            <person name="Facci M."/>
            <person name="Mitchell J.T."/>
            <person name="Perazzolli M."/>
            <person name="Eldredge G."/>
            <person name="Gatto P."/>
            <person name="Oyzerski R."/>
            <person name="Moretto M."/>
            <person name="Gutin N."/>
            <person name="Stefanini M."/>
            <person name="Chen Y."/>
            <person name="Segala C."/>
            <person name="Davenport C."/>
            <person name="Dematte L."/>
            <person name="Mraz A."/>
            <person name="Battilana J."/>
            <person name="Stormo K."/>
            <person name="Costa F."/>
            <person name="Tao Q."/>
            <person name="Si-Ammour A."/>
            <person name="Harkins T."/>
            <person name="Lackey A."/>
            <person name="Perbost C."/>
            <person name="Taillon B."/>
            <person name="Stella A."/>
            <person name="Solovyev V."/>
            <person name="Fawcett J.A."/>
            <person name="Sterck L."/>
            <person name="Vandepoele K."/>
            <person name="Grando S.M."/>
            <person name="Toppo S."/>
            <person name="Moser C."/>
            <person name="Lanchbury J."/>
            <person name="Bogden R."/>
            <person name="Skolnick M."/>
            <person name="Sgaramella V."/>
            <person name="Bhatnagar S.K."/>
            <person name="Fontana P."/>
            <person name="Gutin A."/>
            <person name="Van de Peer Y."/>
            <person name="Salamini F."/>
            <person name="Viola R."/>
        </authorList>
    </citation>
    <scope>NUCLEOTIDE SEQUENCE</scope>
</reference>
<organism evidence="6">
    <name type="scientific">Vitis vinifera</name>
    <name type="common">Grape</name>
    <dbReference type="NCBI Taxonomy" id="29760"/>
    <lineage>
        <taxon>Eukaryota</taxon>
        <taxon>Viridiplantae</taxon>
        <taxon>Streptophyta</taxon>
        <taxon>Embryophyta</taxon>
        <taxon>Tracheophyta</taxon>
        <taxon>Spermatophyta</taxon>
        <taxon>Magnoliopsida</taxon>
        <taxon>eudicotyledons</taxon>
        <taxon>Gunneridae</taxon>
        <taxon>Pentapetalae</taxon>
        <taxon>rosids</taxon>
        <taxon>Vitales</taxon>
        <taxon>Vitaceae</taxon>
        <taxon>Viteae</taxon>
        <taxon>Vitis</taxon>
    </lineage>
</organism>